<keyword evidence="2" id="KW-1185">Reference proteome</keyword>
<protein>
    <submittedName>
        <fullName evidence="1">Uncharacterized protein</fullName>
    </submittedName>
</protein>
<dbReference type="Proteomes" id="UP000299102">
    <property type="component" value="Unassembled WGS sequence"/>
</dbReference>
<gene>
    <name evidence="1" type="ORF">EVAR_34505_1</name>
</gene>
<dbReference type="AlphaFoldDB" id="A0A4C1Z274"/>
<sequence length="176" mass="20013">MSIESQTECALIVTLTKRNAKSFAVVIGYHRTCRFSRSDDGSCDGRVDIYPKVKEFFGRRLPPAEKAEESSVSQSCPRAAVHPDSPGRVTLIIQWSARVSLEFTFAQLTSAYSFYRIMTVLPRLITLQYARSQTTRQTLCDRHKKKCDVASCTRFARCKVCFLRRMVLKRNGTDGE</sequence>
<evidence type="ECO:0000313" key="1">
    <source>
        <dbReference type="EMBL" id="GBP82841.1"/>
    </source>
</evidence>
<proteinExistence type="predicted"/>
<name>A0A4C1Z274_EUMVA</name>
<evidence type="ECO:0000313" key="2">
    <source>
        <dbReference type="Proteomes" id="UP000299102"/>
    </source>
</evidence>
<comment type="caution">
    <text evidence="1">The sequence shown here is derived from an EMBL/GenBank/DDBJ whole genome shotgun (WGS) entry which is preliminary data.</text>
</comment>
<dbReference type="EMBL" id="BGZK01001590">
    <property type="protein sequence ID" value="GBP82841.1"/>
    <property type="molecule type" value="Genomic_DNA"/>
</dbReference>
<organism evidence="1 2">
    <name type="scientific">Eumeta variegata</name>
    <name type="common">Bagworm moth</name>
    <name type="synonym">Eumeta japonica</name>
    <dbReference type="NCBI Taxonomy" id="151549"/>
    <lineage>
        <taxon>Eukaryota</taxon>
        <taxon>Metazoa</taxon>
        <taxon>Ecdysozoa</taxon>
        <taxon>Arthropoda</taxon>
        <taxon>Hexapoda</taxon>
        <taxon>Insecta</taxon>
        <taxon>Pterygota</taxon>
        <taxon>Neoptera</taxon>
        <taxon>Endopterygota</taxon>
        <taxon>Lepidoptera</taxon>
        <taxon>Glossata</taxon>
        <taxon>Ditrysia</taxon>
        <taxon>Tineoidea</taxon>
        <taxon>Psychidae</taxon>
        <taxon>Oiketicinae</taxon>
        <taxon>Eumeta</taxon>
    </lineage>
</organism>
<reference evidence="1 2" key="1">
    <citation type="journal article" date="2019" name="Commun. Biol.">
        <title>The bagworm genome reveals a unique fibroin gene that provides high tensile strength.</title>
        <authorList>
            <person name="Kono N."/>
            <person name="Nakamura H."/>
            <person name="Ohtoshi R."/>
            <person name="Tomita M."/>
            <person name="Numata K."/>
            <person name="Arakawa K."/>
        </authorList>
    </citation>
    <scope>NUCLEOTIDE SEQUENCE [LARGE SCALE GENOMIC DNA]</scope>
</reference>
<accession>A0A4C1Z274</accession>